<dbReference type="Gene3D" id="2.170.150.80">
    <property type="entry name" value="NAC domain"/>
    <property type="match status" value="1"/>
</dbReference>
<dbReference type="Pfam" id="PF02365">
    <property type="entry name" value="NAM"/>
    <property type="match status" value="1"/>
</dbReference>
<sequence>MATAVRSLPPGHAFEPSGHQIITQYLAPKALRGDATPGHVAEGVDVFAASPAALPFHPSTRRRHGEAWGYFYGAQASGDALPAPGGCWARYGREKGYVHGAGAAAEAVAFRSRFAFHVPRLGGDGGAAWAPTPWLMKEYRLNKGAAAFRAAQPGPKADMDCVVRKIFTKPVVAPPPPPACSSDEEDSSGLGVDEEDDGYYSEEDRRRVGCSIEGPPRKRARPS</sequence>
<dbReference type="SUPFAM" id="SSF101941">
    <property type="entry name" value="NAC domain"/>
    <property type="match status" value="1"/>
</dbReference>
<comment type="subcellular location">
    <subcellularLocation>
        <location evidence="1">Nucleus</location>
    </subcellularLocation>
</comment>
<reference evidence="8" key="1">
    <citation type="submission" date="2018-08" db="EMBL/GenBank/DDBJ databases">
        <authorList>
            <person name="Rossello M."/>
        </authorList>
    </citation>
    <scope>NUCLEOTIDE SEQUENCE [LARGE SCALE GENOMIC DNA]</scope>
    <source>
        <strain evidence="8">cv. Chinese Spring</strain>
    </source>
</reference>
<dbReference type="Gramene" id="TraesLAC2D03G01176100.1">
    <property type="protein sequence ID" value="TraesLAC2D03G01176100.1.CDS1"/>
    <property type="gene ID" value="TraesLAC2D03G01176100"/>
</dbReference>
<dbReference type="AlphaFoldDB" id="A0A2X0TY25"/>
<feature type="domain" description="NAC" evidence="7">
    <location>
        <begin position="8"/>
        <end position="169"/>
    </location>
</feature>
<dbReference type="Gramene" id="TraesROB_scaffold_026264_01G000200.1">
    <property type="protein sequence ID" value="TraesROB_scaffold_026264_01G000200.1"/>
    <property type="gene ID" value="TraesROB_scaffold_026264_01G000200"/>
</dbReference>
<dbReference type="Gramene" id="TraesJAG2D03G01230720.1">
    <property type="protein sequence ID" value="TraesJAG2D03G01230720.1.CDS1"/>
    <property type="gene ID" value="TraesJAG2D03G01230720"/>
</dbReference>
<dbReference type="EnsemblPlants" id="TraesCS2D02G354700.1">
    <property type="protein sequence ID" value="TraesCS2D02G354700.1.cds1"/>
    <property type="gene ID" value="TraesCS2D02G354700"/>
</dbReference>
<evidence type="ECO:0000256" key="2">
    <source>
        <dbReference type="ARBA" id="ARBA00023015"/>
    </source>
</evidence>
<keyword evidence="2" id="KW-0805">Transcription regulation</keyword>
<keyword evidence="3" id="KW-0238">DNA-binding</keyword>
<dbReference type="Gramene" id="TraesARI2D03G01240820.1">
    <property type="protein sequence ID" value="TraesARI2D03G01240820.1.CDS1"/>
    <property type="gene ID" value="TraesARI2D03G01240820"/>
</dbReference>
<evidence type="ECO:0000256" key="4">
    <source>
        <dbReference type="ARBA" id="ARBA00023163"/>
    </source>
</evidence>
<dbReference type="Gramene" id="TraesJUL2D03G01230920.1">
    <property type="protein sequence ID" value="TraesJUL2D03G01230920.1.CDS1"/>
    <property type="gene ID" value="TraesJUL2D03G01230920"/>
</dbReference>
<dbReference type="InterPro" id="IPR036093">
    <property type="entry name" value="NAC_dom_sf"/>
</dbReference>
<dbReference type="GO" id="GO:0003677">
    <property type="term" value="F:DNA binding"/>
    <property type="evidence" value="ECO:0007669"/>
    <property type="project" value="UniProtKB-KW"/>
</dbReference>
<dbReference type="GO" id="GO:0005634">
    <property type="term" value="C:nucleus"/>
    <property type="evidence" value="ECO:0007669"/>
    <property type="project" value="UniProtKB-SubCell"/>
</dbReference>
<dbReference type="OrthoDB" id="609464at2759"/>
<dbReference type="Gramene" id="TraesCS2D02G354700.1">
    <property type="protein sequence ID" value="TraesCS2D02G354700.1.cds1"/>
    <property type="gene ID" value="TraesCS2D02G354700"/>
</dbReference>
<dbReference type="Proteomes" id="UP000019116">
    <property type="component" value="Chromosome 2D"/>
</dbReference>
<dbReference type="Gramene" id="TraesLDM2D03G01225480.1">
    <property type="protein sequence ID" value="TraesLDM2D03G01225480.1.CDS1"/>
    <property type="gene ID" value="TraesLDM2D03G01225480"/>
</dbReference>
<evidence type="ECO:0000259" key="7">
    <source>
        <dbReference type="PROSITE" id="PS51005"/>
    </source>
</evidence>
<feature type="compositionally biased region" description="Acidic residues" evidence="6">
    <location>
        <begin position="182"/>
        <end position="201"/>
    </location>
</feature>
<dbReference type="Gramene" id="TraesSYM2D03G01240000.1">
    <property type="protein sequence ID" value="TraesSYM2D03G01240000.1.CDS1"/>
    <property type="gene ID" value="TraesSYM2D03G01240000"/>
</dbReference>
<proteinExistence type="predicted"/>
<keyword evidence="5" id="KW-0539">Nucleus</keyword>
<evidence type="ECO:0000256" key="1">
    <source>
        <dbReference type="ARBA" id="ARBA00004123"/>
    </source>
</evidence>
<dbReference type="Gramene" id="TraesMAC2D03G01222610.1">
    <property type="protein sequence ID" value="TraesMAC2D03G01222610.1.CDS1"/>
    <property type="gene ID" value="TraesMAC2D03G01222610"/>
</dbReference>
<keyword evidence="9" id="KW-1185">Reference proteome</keyword>
<dbReference type="OMA" id="DLAPTEW"/>
<dbReference type="Gramene" id="TraesCLE_scaffold_103431_01G000200.1">
    <property type="protein sequence ID" value="TraesCLE_scaffold_103431_01G000200.1"/>
    <property type="gene ID" value="TraesCLE_scaffold_103431_01G000200"/>
</dbReference>
<accession>A0A2X0TY25</accession>
<evidence type="ECO:0000313" key="9">
    <source>
        <dbReference type="Proteomes" id="UP000019116"/>
    </source>
</evidence>
<keyword evidence="4" id="KW-0804">Transcription</keyword>
<dbReference type="GO" id="GO:0006355">
    <property type="term" value="P:regulation of DNA-templated transcription"/>
    <property type="evidence" value="ECO:0007669"/>
    <property type="project" value="InterPro"/>
</dbReference>
<evidence type="ECO:0000256" key="3">
    <source>
        <dbReference type="ARBA" id="ARBA00023125"/>
    </source>
</evidence>
<dbReference type="Gramene" id="TraesNOR2D03G01240830.1">
    <property type="protein sequence ID" value="TraesNOR2D03G01240830.1.CDS1"/>
    <property type="gene ID" value="TraesNOR2D03G01240830"/>
</dbReference>
<dbReference type="Gramene" id="TraesPARA_EIv1.0_0713090.1">
    <property type="protein sequence ID" value="TraesPARA_EIv1.0_0713090.1.CDS1"/>
    <property type="gene ID" value="TraesPARA_EIv1.0_0713090"/>
</dbReference>
<evidence type="ECO:0000256" key="6">
    <source>
        <dbReference type="SAM" id="MobiDB-lite"/>
    </source>
</evidence>
<dbReference type="InterPro" id="IPR003441">
    <property type="entry name" value="NAC-dom"/>
</dbReference>
<evidence type="ECO:0000256" key="5">
    <source>
        <dbReference type="ARBA" id="ARBA00023242"/>
    </source>
</evidence>
<dbReference type="SMR" id="A0A2X0TY25"/>
<evidence type="ECO:0000313" key="8">
    <source>
        <dbReference type="EnsemblPlants" id="TraesCS2D02G354700.1.cds1"/>
    </source>
</evidence>
<organism evidence="8">
    <name type="scientific">Triticum aestivum</name>
    <name type="common">Wheat</name>
    <dbReference type="NCBI Taxonomy" id="4565"/>
    <lineage>
        <taxon>Eukaryota</taxon>
        <taxon>Viridiplantae</taxon>
        <taxon>Streptophyta</taxon>
        <taxon>Embryophyta</taxon>
        <taxon>Tracheophyta</taxon>
        <taxon>Spermatophyta</taxon>
        <taxon>Magnoliopsida</taxon>
        <taxon>Liliopsida</taxon>
        <taxon>Poales</taxon>
        <taxon>Poaceae</taxon>
        <taxon>BOP clade</taxon>
        <taxon>Pooideae</taxon>
        <taxon>Triticodae</taxon>
        <taxon>Triticeae</taxon>
        <taxon>Triticinae</taxon>
        <taxon>Triticum</taxon>
    </lineage>
</organism>
<protein>
    <recommendedName>
        <fullName evidence="7">NAC domain-containing protein</fullName>
    </recommendedName>
</protein>
<name>A0A2X0TY25_WHEAT</name>
<dbReference type="Gramene" id="TraesSTA2D03G01213300.1">
    <property type="protein sequence ID" value="TraesSTA2D03G01213300.1.CDS1"/>
    <property type="gene ID" value="TraesSTA2D03G01213300"/>
</dbReference>
<dbReference type="Gramene" id="TraesCS2D03G0813700.1">
    <property type="protein sequence ID" value="TraesCS2D03G0813700.1.CDS1"/>
    <property type="gene ID" value="TraesCS2D03G0813700"/>
</dbReference>
<dbReference type="Gramene" id="TraesCAD_scaffold_097804_01G000200.1">
    <property type="protein sequence ID" value="TraesCAD_scaffold_097804_01G000200.1"/>
    <property type="gene ID" value="TraesCAD_scaffold_097804_01G000200"/>
</dbReference>
<dbReference type="STRING" id="4565.A0A2X0TY25"/>
<reference evidence="8" key="2">
    <citation type="submission" date="2018-10" db="UniProtKB">
        <authorList>
            <consortium name="EnsemblPlants"/>
        </authorList>
    </citation>
    <scope>IDENTIFICATION</scope>
</reference>
<dbReference type="PANTHER" id="PTHR31989">
    <property type="entry name" value="NAC DOMAIN-CONTAINING PROTEIN 82-RELATED"/>
    <property type="match status" value="1"/>
</dbReference>
<dbReference type="Gramene" id="TraesWEE_scaffold_079520_01G000200.1">
    <property type="protein sequence ID" value="TraesWEE_scaffold_079520_01G000200.1"/>
    <property type="gene ID" value="TraesWEE_scaffold_079520_01G000200"/>
</dbReference>
<feature type="region of interest" description="Disordered" evidence="6">
    <location>
        <begin position="173"/>
        <end position="223"/>
    </location>
</feature>
<dbReference type="PROSITE" id="PS51005">
    <property type="entry name" value="NAC"/>
    <property type="match status" value="1"/>
</dbReference>